<protein>
    <submittedName>
        <fullName evidence="1">Uncharacterized protein</fullName>
    </submittedName>
</protein>
<dbReference type="PANTHER" id="PTHR42060:SF1">
    <property type="entry name" value="NHL REPEAT-CONTAINING PROTEIN"/>
    <property type="match status" value="1"/>
</dbReference>
<gene>
    <name evidence="1" type="ORF">BDP27DRAFT_88458</name>
</gene>
<dbReference type="OrthoDB" id="9977941at2759"/>
<evidence type="ECO:0000313" key="2">
    <source>
        <dbReference type="Proteomes" id="UP000772434"/>
    </source>
</evidence>
<dbReference type="SUPFAM" id="SSF63829">
    <property type="entry name" value="Calcium-dependent phosphotriesterase"/>
    <property type="match status" value="1"/>
</dbReference>
<sequence>MLENLAVRATGEILATTTASGPDIWMLDPVANSPATLVYSFTGYSSVLGIAEMHPNQFYVVAGNLSFSPIVGITPVTGSWSVFHVNLTQFDANGAVTALKIADFPDAVFLNGLCVLSLEQGLVYIADAYAGVINILNVNTGDHHVAINNSLTAVEPPSTNIAGVNGVHVQETNGTLYLYFSNTAQNLLARMPINTDGTPGGDPEVFVPGLFLLDDFTFDSTGDNIFQALIGSNEVVKIDVATREVTLIAGNPDSAELMSVTSVQFGRLSNDSDTVFVTLNGANFTDLTITVPGAVKMLDLGVLA</sequence>
<evidence type="ECO:0000313" key="1">
    <source>
        <dbReference type="EMBL" id="KAF9074875.1"/>
    </source>
</evidence>
<dbReference type="EMBL" id="JADNRY010000011">
    <property type="protein sequence ID" value="KAF9074875.1"/>
    <property type="molecule type" value="Genomic_DNA"/>
</dbReference>
<dbReference type="InterPro" id="IPR011042">
    <property type="entry name" value="6-blade_b-propeller_TolB-like"/>
</dbReference>
<dbReference type="Gene3D" id="2.120.10.30">
    <property type="entry name" value="TolB, C-terminal domain"/>
    <property type="match status" value="1"/>
</dbReference>
<organism evidence="1 2">
    <name type="scientific">Rhodocollybia butyracea</name>
    <dbReference type="NCBI Taxonomy" id="206335"/>
    <lineage>
        <taxon>Eukaryota</taxon>
        <taxon>Fungi</taxon>
        <taxon>Dikarya</taxon>
        <taxon>Basidiomycota</taxon>
        <taxon>Agaricomycotina</taxon>
        <taxon>Agaricomycetes</taxon>
        <taxon>Agaricomycetidae</taxon>
        <taxon>Agaricales</taxon>
        <taxon>Marasmiineae</taxon>
        <taxon>Omphalotaceae</taxon>
        <taxon>Rhodocollybia</taxon>
    </lineage>
</organism>
<reference evidence="1" key="1">
    <citation type="submission" date="2020-11" db="EMBL/GenBank/DDBJ databases">
        <authorList>
            <consortium name="DOE Joint Genome Institute"/>
            <person name="Ahrendt S."/>
            <person name="Riley R."/>
            <person name="Andreopoulos W."/>
            <person name="Labutti K."/>
            <person name="Pangilinan J."/>
            <person name="Ruiz-Duenas F.J."/>
            <person name="Barrasa J.M."/>
            <person name="Sanchez-Garcia M."/>
            <person name="Camarero S."/>
            <person name="Miyauchi S."/>
            <person name="Serrano A."/>
            <person name="Linde D."/>
            <person name="Babiker R."/>
            <person name="Drula E."/>
            <person name="Ayuso-Fernandez I."/>
            <person name="Pacheco R."/>
            <person name="Padilla G."/>
            <person name="Ferreira P."/>
            <person name="Barriuso J."/>
            <person name="Kellner H."/>
            <person name="Castanera R."/>
            <person name="Alfaro M."/>
            <person name="Ramirez L."/>
            <person name="Pisabarro A.G."/>
            <person name="Kuo A."/>
            <person name="Tritt A."/>
            <person name="Lipzen A."/>
            <person name="He G."/>
            <person name="Yan M."/>
            <person name="Ng V."/>
            <person name="Cullen D."/>
            <person name="Martin F."/>
            <person name="Rosso M.-N."/>
            <person name="Henrissat B."/>
            <person name="Hibbett D."/>
            <person name="Martinez A.T."/>
            <person name="Grigoriev I.V."/>
        </authorList>
    </citation>
    <scope>NUCLEOTIDE SEQUENCE</scope>
    <source>
        <strain evidence="1">AH 40177</strain>
    </source>
</reference>
<dbReference type="AlphaFoldDB" id="A0A9P5Q757"/>
<comment type="caution">
    <text evidence="1">The sequence shown here is derived from an EMBL/GenBank/DDBJ whole genome shotgun (WGS) entry which is preliminary data.</text>
</comment>
<dbReference type="PANTHER" id="PTHR42060">
    <property type="entry name" value="NHL REPEAT-CONTAINING PROTEIN-RELATED"/>
    <property type="match status" value="1"/>
</dbReference>
<proteinExistence type="predicted"/>
<keyword evidence="2" id="KW-1185">Reference proteome</keyword>
<dbReference type="InterPro" id="IPR052998">
    <property type="entry name" value="Hetero-Diels-Alderase-like"/>
</dbReference>
<accession>A0A9P5Q757</accession>
<name>A0A9P5Q757_9AGAR</name>
<dbReference type="Proteomes" id="UP000772434">
    <property type="component" value="Unassembled WGS sequence"/>
</dbReference>